<comment type="caution">
    <text evidence="1">The sequence shown here is derived from an EMBL/GenBank/DDBJ whole genome shotgun (WGS) entry which is preliminary data.</text>
</comment>
<dbReference type="Proteomes" id="UP001139365">
    <property type="component" value="Unassembled WGS sequence"/>
</dbReference>
<organism evidence="1 2">
    <name type="scientific">Candidatus Colimorpha enterica</name>
    <dbReference type="NCBI Taxonomy" id="3083063"/>
    <lineage>
        <taxon>Bacteria</taxon>
        <taxon>Pseudomonadati</taxon>
        <taxon>Bacteroidota</taxon>
        <taxon>Bacteroidia</taxon>
        <taxon>Bacteroidales</taxon>
        <taxon>Candidatus Colimorpha</taxon>
    </lineage>
</organism>
<dbReference type="EMBL" id="JALEMU010000147">
    <property type="protein sequence ID" value="MCI5756391.1"/>
    <property type="molecule type" value="Genomic_DNA"/>
</dbReference>
<feature type="non-terminal residue" evidence="1">
    <location>
        <position position="72"/>
    </location>
</feature>
<sequence length="72" mass="8197">MSDGMIPSDETEVMREVASHFAFEGRLIHAEPYGCGHINDTHCLWFDRGSFPPVRYILQKINTGIFRDVDGL</sequence>
<proteinExistence type="predicted"/>
<dbReference type="AlphaFoldDB" id="A0AAE3K0H6"/>
<reference evidence="1 2" key="1">
    <citation type="submission" date="2022-03" db="EMBL/GenBank/DDBJ databases">
        <title>Metagenome-assembled genomes from swine fecal metagenomes.</title>
        <authorList>
            <person name="Holman D.B."/>
            <person name="Kommadath A."/>
        </authorList>
    </citation>
    <scope>NUCLEOTIDE SEQUENCE [LARGE SCALE GENOMIC DNA]</scope>
    <source>
        <strain evidence="1">SUG147</strain>
    </source>
</reference>
<gene>
    <name evidence="1" type="ORF">MR241_08895</name>
</gene>
<evidence type="ECO:0000313" key="2">
    <source>
        <dbReference type="Proteomes" id="UP001139365"/>
    </source>
</evidence>
<evidence type="ECO:0000313" key="1">
    <source>
        <dbReference type="EMBL" id="MCI5756391.1"/>
    </source>
</evidence>
<accession>A0AAE3K0H6</accession>
<protein>
    <submittedName>
        <fullName evidence="1">Mucin desulfatase</fullName>
    </submittedName>
</protein>
<name>A0AAE3K0H6_9BACT</name>